<evidence type="ECO:0000256" key="7">
    <source>
        <dbReference type="ARBA" id="ARBA00023136"/>
    </source>
</evidence>
<keyword evidence="7 9" id="KW-0472">Membrane</keyword>
<comment type="subcellular location">
    <subcellularLocation>
        <location evidence="1 9">Cell membrane</location>
        <topology evidence="1 9">Multi-pass membrane protein</topology>
    </subcellularLocation>
</comment>
<dbReference type="InterPro" id="IPR000990">
    <property type="entry name" value="Innexin"/>
</dbReference>
<dbReference type="EMBL" id="CAAALY010257821">
    <property type="protein sequence ID" value="VEL38398.1"/>
    <property type="molecule type" value="Genomic_DNA"/>
</dbReference>
<feature type="non-terminal residue" evidence="11">
    <location>
        <position position="1"/>
    </location>
</feature>
<name>A0A3S5AV02_9PLAT</name>
<proteinExistence type="inferred from homology"/>
<comment type="caution">
    <text evidence="9">Lacks conserved residue(s) required for the propagation of feature annotation.</text>
</comment>
<feature type="compositionally biased region" description="Polar residues" evidence="10">
    <location>
        <begin position="389"/>
        <end position="403"/>
    </location>
</feature>
<evidence type="ECO:0000313" key="12">
    <source>
        <dbReference type="Proteomes" id="UP000784294"/>
    </source>
</evidence>
<evidence type="ECO:0000256" key="6">
    <source>
        <dbReference type="ARBA" id="ARBA00023065"/>
    </source>
</evidence>
<dbReference type="GO" id="GO:0034220">
    <property type="term" value="P:monoatomic ion transmembrane transport"/>
    <property type="evidence" value="ECO:0007669"/>
    <property type="project" value="UniProtKB-KW"/>
</dbReference>
<gene>
    <name evidence="9" type="primary">inx</name>
    <name evidence="11" type="ORF">PXEA_LOCUS31838</name>
</gene>
<evidence type="ECO:0000313" key="11">
    <source>
        <dbReference type="EMBL" id="VEL38398.1"/>
    </source>
</evidence>
<keyword evidence="6 9" id="KW-0406">Ion transport</keyword>
<reference evidence="11" key="1">
    <citation type="submission" date="2018-11" db="EMBL/GenBank/DDBJ databases">
        <authorList>
            <consortium name="Pathogen Informatics"/>
        </authorList>
    </citation>
    <scope>NUCLEOTIDE SEQUENCE</scope>
</reference>
<evidence type="ECO:0000256" key="4">
    <source>
        <dbReference type="ARBA" id="ARBA00022692"/>
    </source>
</evidence>
<feature type="compositionally biased region" description="Acidic residues" evidence="10">
    <location>
        <begin position="1"/>
        <end position="12"/>
    </location>
</feature>
<dbReference type="AlphaFoldDB" id="A0A3S5AV02"/>
<evidence type="ECO:0000256" key="8">
    <source>
        <dbReference type="ARBA" id="ARBA00023303"/>
    </source>
</evidence>
<sequence>EPEPEPESESESSNETTRRRSSQSRTNWSRVEPGDVDNGAFRFGCSRQRGNFLSSLYIAVKLCYLINIIGQLYLMQVFLGTEYDSSSYGLLVLIDLLRGRQWRQSGHFPRVTFCDLESKKLGNNHIQLLFLLKTVLATQLFLKCLFLHLQLLPLLSFTMQCVLPLNMFLEKIYIFLWFWHCTIGLITLVSLFAWLRRMYWPDSRVLFVRKYLSLLGPPRFPSRLFEWSATSTFTDAYLTVDGVFLIRLISINCGELLAGDLVCELWTAYSLRLFGLSPKVISCPHCSLQSASPTRIGPLALRRGTTTCRSDAELVARQRLMTTTWPTYSPHMMMMMMPTSVGHPPACCQPRLSCRQPADMPLPWTQDRSEAGGLVQWDRLTGQSVLSVCPTSRPTIQPHFSTNLEHRPPPPPPPPPPP</sequence>
<feature type="transmembrane region" description="Helical" evidence="9">
    <location>
        <begin position="56"/>
        <end position="75"/>
    </location>
</feature>
<accession>A0A3S5AV02</accession>
<protein>
    <recommendedName>
        <fullName evidence="9">Innexin</fullName>
    </recommendedName>
</protein>
<dbReference type="GO" id="GO:0005886">
    <property type="term" value="C:plasma membrane"/>
    <property type="evidence" value="ECO:0007669"/>
    <property type="project" value="UniProtKB-SubCell"/>
</dbReference>
<keyword evidence="4 9" id="KW-0812">Transmembrane</keyword>
<feature type="region of interest" description="Disordered" evidence="10">
    <location>
        <begin position="389"/>
        <end position="418"/>
    </location>
</feature>
<dbReference type="GO" id="GO:0005921">
    <property type="term" value="C:gap junction"/>
    <property type="evidence" value="ECO:0007669"/>
    <property type="project" value="UniProtKB-UniRule"/>
</dbReference>
<keyword evidence="8 9" id="KW-0407">Ion channel</keyword>
<feature type="compositionally biased region" description="Pro residues" evidence="10">
    <location>
        <begin position="409"/>
        <end position="418"/>
    </location>
</feature>
<dbReference type="Pfam" id="PF00876">
    <property type="entry name" value="Innexin"/>
    <property type="match status" value="2"/>
</dbReference>
<keyword evidence="12" id="KW-1185">Reference proteome</keyword>
<evidence type="ECO:0000256" key="5">
    <source>
        <dbReference type="ARBA" id="ARBA00022989"/>
    </source>
</evidence>
<keyword evidence="3" id="KW-1003">Cell membrane</keyword>
<dbReference type="PRINTS" id="PR01262">
    <property type="entry name" value="INNEXIN"/>
</dbReference>
<dbReference type="PANTHER" id="PTHR11893">
    <property type="entry name" value="INNEXIN"/>
    <property type="match status" value="1"/>
</dbReference>
<keyword evidence="2 9" id="KW-0813">Transport</keyword>
<evidence type="ECO:0000256" key="2">
    <source>
        <dbReference type="ARBA" id="ARBA00022448"/>
    </source>
</evidence>
<comment type="function">
    <text evidence="9">Structural component of the gap junctions.</text>
</comment>
<dbReference type="PANTHER" id="PTHR11893:SF36">
    <property type="entry name" value="INNEXIN-5"/>
    <property type="match status" value="1"/>
</dbReference>
<feature type="region of interest" description="Disordered" evidence="10">
    <location>
        <begin position="1"/>
        <end position="31"/>
    </location>
</feature>
<organism evidence="11 12">
    <name type="scientific">Protopolystoma xenopodis</name>
    <dbReference type="NCBI Taxonomy" id="117903"/>
    <lineage>
        <taxon>Eukaryota</taxon>
        <taxon>Metazoa</taxon>
        <taxon>Spiralia</taxon>
        <taxon>Lophotrochozoa</taxon>
        <taxon>Platyhelminthes</taxon>
        <taxon>Monogenea</taxon>
        <taxon>Polyopisthocotylea</taxon>
        <taxon>Polystomatidea</taxon>
        <taxon>Polystomatidae</taxon>
        <taxon>Protopolystoma</taxon>
    </lineage>
</organism>
<evidence type="ECO:0000256" key="9">
    <source>
        <dbReference type="RuleBase" id="RU010713"/>
    </source>
</evidence>
<comment type="similarity">
    <text evidence="9">Belongs to the pannexin family.</text>
</comment>
<dbReference type="OrthoDB" id="5867527at2759"/>
<feature type="non-terminal residue" evidence="11">
    <location>
        <position position="418"/>
    </location>
</feature>
<evidence type="ECO:0000256" key="3">
    <source>
        <dbReference type="ARBA" id="ARBA00022475"/>
    </source>
</evidence>
<evidence type="ECO:0000256" key="10">
    <source>
        <dbReference type="SAM" id="MobiDB-lite"/>
    </source>
</evidence>
<dbReference type="PROSITE" id="PS51013">
    <property type="entry name" value="PANNEXIN"/>
    <property type="match status" value="1"/>
</dbReference>
<evidence type="ECO:0000256" key="1">
    <source>
        <dbReference type="ARBA" id="ARBA00004651"/>
    </source>
</evidence>
<feature type="transmembrane region" description="Helical" evidence="9">
    <location>
        <begin position="172"/>
        <end position="195"/>
    </location>
</feature>
<feature type="transmembrane region" description="Helical" evidence="9">
    <location>
        <begin position="128"/>
        <end position="152"/>
    </location>
</feature>
<comment type="caution">
    <text evidence="11">The sequence shown here is derived from an EMBL/GenBank/DDBJ whole genome shotgun (WGS) entry which is preliminary data.</text>
</comment>
<dbReference type="Proteomes" id="UP000784294">
    <property type="component" value="Unassembled WGS sequence"/>
</dbReference>
<keyword evidence="5 9" id="KW-1133">Transmembrane helix</keyword>